<keyword evidence="4" id="KW-1185">Reference proteome</keyword>
<proteinExistence type="predicted"/>
<keyword evidence="2" id="KW-0472">Membrane</keyword>
<feature type="transmembrane region" description="Helical" evidence="2">
    <location>
        <begin position="136"/>
        <end position="164"/>
    </location>
</feature>
<feature type="transmembrane region" description="Helical" evidence="2">
    <location>
        <begin position="238"/>
        <end position="267"/>
    </location>
</feature>
<feature type="region of interest" description="Disordered" evidence="1">
    <location>
        <begin position="1"/>
        <end position="20"/>
    </location>
</feature>
<comment type="caution">
    <text evidence="3">The sequence shown here is derived from an EMBL/GenBank/DDBJ whole genome shotgun (WGS) entry which is preliminary data.</text>
</comment>
<evidence type="ECO:0008006" key="5">
    <source>
        <dbReference type="Google" id="ProtNLM"/>
    </source>
</evidence>
<dbReference type="OrthoDB" id="9809543at2"/>
<keyword evidence="2" id="KW-1133">Transmembrane helix</keyword>
<name>A0A512H9J6_9PROT</name>
<dbReference type="AlphaFoldDB" id="A0A512H9J6"/>
<dbReference type="InterPro" id="IPR018692">
    <property type="entry name" value="DUF2189"/>
</dbReference>
<evidence type="ECO:0000256" key="2">
    <source>
        <dbReference type="SAM" id="Phobius"/>
    </source>
</evidence>
<protein>
    <recommendedName>
        <fullName evidence="5">Cytochrome c oxidase subunit I</fullName>
    </recommendedName>
</protein>
<organism evidence="3 4">
    <name type="scientific">Pararhodospirillum oryzae</name>
    <dbReference type="NCBI Taxonomy" id="478448"/>
    <lineage>
        <taxon>Bacteria</taxon>
        <taxon>Pseudomonadati</taxon>
        <taxon>Pseudomonadota</taxon>
        <taxon>Alphaproteobacteria</taxon>
        <taxon>Rhodospirillales</taxon>
        <taxon>Rhodospirillaceae</taxon>
        <taxon>Pararhodospirillum</taxon>
    </lineage>
</organism>
<dbReference type="RefSeq" id="WP_147164135.1">
    <property type="nucleotide sequence ID" value="NZ_BJZO01000061.1"/>
</dbReference>
<gene>
    <name evidence="3" type="ORF">ROR02_22520</name>
</gene>
<evidence type="ECO:0000256" key="1">
    <source>
        <dbReference type="SAM" id="MobiDB-lite"/>
    </source>
</evidence>
<feature type="transmembrane region" description="Helical" evidence="2">
    <location>
        <begin position="97"/>
        <end position="116"/>
    </location>
</feature>
<dbReference type="EMBL" id="BJZO01000061">
    <property type="protein sequence ID" value="GEO82121.1"/>
    <property type="molecule type" value="Genomic_DNA"/>
</dbReference>
<feature type="transmembrane region" description="Helical" evidence="2">
    <location>
        <begin position="185"/>
        <end position="208"/>
    </location>
</feature>
<accession>A0A512H9J6</accession>
<evidence type="ECO:0000313" key="3">
    <source>
        <dbReference type="EMBL" id="GEO82121.1"/>
    </source>
</evidence>
<reference evidence="3 4" key="1">
    <citation type="submission" date="2019-07" db="EMBL/GenBank/DDBJ databases">
        <title>Whole genome shotgun sequence of Rhodospirillum oryzae NBRC 107573.</title>
        <authorList>
            <person name="Hosoyama A."/>
            <person name="Uohara A."/>
            <person name="Ohji S."/>
            <person name="Ichikawa N."/>
        </authorList>
    </citation>
    <scope>NUCLEOTIDE SEQUENCE [LARGE SCALE GENOMIC DNA]</scope>
    <source>
        <strain evidence="3 4">NBRC 107573</strain>
    </source>
</reference>
<sequence length="296" mass="30903">MVAPVPSPSPSSPASPLSPPPAGPALAPLRGAAGIYHINRVAVRDVWGWLDRAWADICAAWFPSLIYGLLFVALGFAVTGGLLLLDLAWLVLPMAGAFLLVGPVLGIGLCEISRVVEEGGTPTLRGALTAFQRNGFAIMTTGVLFMLLMLAWVRVAALLFALMFPYIGGGWNDLIVQTLTTWDGAVFLLVGTAIGAGFALLAFVLGVVSLPLLLDRREEALRAAVVSFRAVQANPGPMAAWAGLIAVFIGAGLISAFIGLIPSLLLVGHATWHAYRALVTVEDPPEATAVDPVPPA</sequence>
<dbReference type="Proteomes" id="UP000321567">
    <property type="component" value="Unassembled WGS sequence"/>
</dbReference>
<evidence type="ECO:0000313" key="4">
    <source>
        <dbReference type="Proteomes" id="UP000321567"/>
    </source>
</evidence>
<keyword evidence="2" id="KW-0812">Transmembrane</keyword>
<dbReference type="Pfam" id="PF09955">
    <property type="entry name" value="DUF2189"/>
    <property type="match status" value="1"/>
</dbReference>
<feature type="transmembrane region" description="Helical" evidence="2">
    <location>
        <begin position="65"/>
        <end position="85"/>
    </location>
</feature>